<feature type="chain" id="PRO_5038574689" description="Lipoprotein" evidence="2">
    <location>
        <begin position="23"/>
        <end position="165"/>
    </location>
</feature>
<dbReference type="EMBL" id="LFBV01000001">
    <property type="protein sequence ID" value="OKH96001.1"/>
    <property type="molecule type" value="Genomic_DNA"/>
</dbReference>
<evidence type="ECO:0000256" key="2">
    <source>
        <dbReference type="SAM" id="SignalP"/>
    </source>
</evidence>
<keyword evidence="4" id="KW-1185">Reference proteome</keyword>
<proteinExistence type="predicted"/>
<feature type="compositionally biased region" description="Low complexity" evidence="1">
    <location>
        <begin position="38"/>
        <end position="50"/>
    </location>
</feature>
<sequence length="165" mass="16633">MGMKSKLAVGVVIGITALGGIAACTPEDDGAGGKKKSSSTSTSAGSSGKGEAAKGTKKDGKAKDSDKDAEGSQATQFKAFVNKNGTPKEKDAVSHVTKVQGAEDVDGLLNTADIYTDYTGGLMGQGMGPSKLLASAFADWRKTDDGGGLVTVYDADGEMIGNGNY</sequence>
<dbReference type="AlphaFoldDB" id="A0A1Q4VDT7"/>
<feature type="compositionally biased region" description="Basic and acidic residues" evidence="1">
    <location>
        <begin position="51"/>
        <end position="70"/>
    </location>
</feature>
<protein>
    <recommendedName>
        <fullName evidence="5">Lipoprotein</fullName>
    </recommendedName>
</protein>
<dbReference type="PROSITE" id="PS51257">
    <property type="entry name" value="PROKAR_LIPOPROTEIN"/>
    <property type="match status" value="1"/>
</dbReference>
<feature type="signal peptide" evidence="2">
    <location>
        <begin position="1"/>
        <end position="22"/>
    </location>
</feature>
<name>A0A1Q4VDT7_9ACTN</name>
<keyword evidence="2" id="KW-0732">Signal</keyword>
<gene>
    <name evidence="3" type="ORF">AB852_04755</name>
</gene>
<organism evidence="3 4">
    <name type="scientific">Streptomyces uncialis</name>
    <dbReference type="NCBI Taxonomy" id="1048205"/>
    <lineage>
        <taxon>Bacteria</taxon>
        <taxon>Bacillati</taxon>
        <taxon>Actinomycetota</taxon>
        <taxon>Actinomycetes</taxon>
        <taxon>Kitasatosporales</taxon>
        <taxon>Streptomycetaceae</taxon>
        <taxon>Streptomyces</taxon>
    </lineage>
</organism>
<evidence type="ECO:0000256" key="1">
    <source>
        <dbReference type="SAM" id="MobiDB-lite"/>
    </source>
</evidence>
<evidence type="ECO:0000313" key="3">
    <source>
        <dbReference type="EMBL" id="OKH96001.1"/>
    </source>
</evidence>
<reference evidence="3 4" key="1">
    <citation type="submission" date="2015-06" db="EMBL/GenBank/DDBJ databases">
        <title>Cloning and characterization of the uncialamcin biosynthetic gene cluster.</title>
        <authorList>
            <person name="Yan X."/>
            <person name="Huang T."/>
            <person name="Ge H."/>
            <person name="Shen B."/>
        </authorList>
    </citation>
    <scope>NUCLEOTIDE SEQUENCE [LARGE SCALE GENOMIC DNA]</scope>
    <source>
        <strain evidence="3 4">DCA2648</strain>
    </source>
</reference>
<evidence type="ECO:0000313" key="4">
    <source>
        <dbReference type="Proteomes" id="UP000186455"/>
    </source>
</evidence>
<feature type="region of interest" description="Disordered" evidence="1">
    <location>
        <begin position="24"/>
        <end position="94"/>
    </location>
</feature>
<dbReference type="Proteomes" id="UP000186455">
    <property type="component" value="Unassembled WGS sequence"/>
</dbReference>
<evidence type="ECO:0008006" key="5">
    <source>
        <dbReference type="Google" id="ProtNLM"/>
    </source>
</evidence>
<comment type="caution">
    <text evidence="3">The sequence shown here is derived from an EMBL/GenBank/DDBJ whole genome shotgun (WGS) entry which is preliminary data.</text>
</comment>
<accession>A0A1Q4VDT7</accession>